<reference evidence="2 3" key="1">
    <citation type="submission" date="2016-01" db="EMBL/GenBank/DDBJ databases">
        <title>Draft genome of the antarctic isolate Shewanella frigidimarina Ag06-30.</title>
        <authorList>
            <person name="Parmeciano Di Noto G."/>
            <person name="Vazquez S."/>
            <person name="Mac Cormack W."/>
            <person name="Iriarte A."/>
            <person name="Quiroga C."/>
        </authorList>
    </citation>
    <scope>NUCLEOTIDE SEQUENCE [LARGE SCALE GENOMIC DNA]</scope>
    <source>
        <strain evidence="2 3">Ag06-30</strain>
    </source>
</reference>
<protein>
    <submittedName>
        <fullName evidence="2">Uncharacterized protein</fullName>
    </submittedName>
</protein>
<feature type="chain" id="PRO_5007125843" evidence="1">
    <location>
        <begin position="22"/>
        <end position="109"/>
    </location>
</feature>
<dbReference type="Proteomes" id="UP000055702">
    <property type="component" value="Unassembled WGS sequence"/>
</dbReference>
<evidence type="ECO:0000313" key="3">
    <source>
        <dbReference type="Proteomes" id="UP000055702"/>
    </source>
</evidence>
<accession>A0A106BXL7</accession>
<comment type="caution">
    <text evidence="2">The sequence shown here is derived from an EMBL/GenBank/DDBJ whole genome shotgun (WGS) entry which is preliminary data.</text>
</comment>
<organism evidence="2">
    <name type="scientific">Shewanella frigidimarina</name>
    <dbReference type="NCBI Taxonomy" id="56812"/>
    <lineage>
        <taxon>Bacteria</taxon>
        <taxon>Pseudomonadati</taxon>
        <taxon>Pseudomonadota</taxon>
        <taxon>Gammaproteobacteria</taxon>
        <taxon>Alteromonadales</taxon>
        <taxon>Shewanellaceae</taxon>
        <taxon>Shewanella</taxon>
    </lineage>
</organism>
<sequence>MKPALINLLMGSLLLSAASHAGTVVVRQSSTPFDAFAVRDLVLQQHQWQELLRQQQQITILQSLPIGCLAVTSPFDYFSCGHQFYRPYEYQDRQLFIQIDPPVSDNPPQ</sequence>
<feature type="signal peptide" evidence="1">
    <location>
        <begin position="1"/>
        <end position="21"/>
    </location>
</feature>
<evidence type="ECO:0000313" key="2">
    <source>
        <dbReference type="EMBL" id="KVX00466.1"/>
    </source>
</evidence>
<dbReference type="EMBL" id="LRDC01000045">
    <property type="protein sequence ID" value="KVX00466.1"/>
    <property type="molecule type" value="Genomic_DNA"/>
</dbReference>
<dbReference type="RefSeq" id="WP_059747164.1">
    <property type="nucleotide sequence ID" value="NZ_JBOZOX010000028.1"/>
</dbReference>
<evidence type="ECO:0000256" key="1">
    <source>
        <dbReference type="SAM" id="SignalP"/>
    </source>
</evidence>
<proteinExistence type="predicted"/>
<gene>
    <name evidence="2" type="ORF">AWJ07_20585</name>
</gene>
<name>A0A106BXL7_SHEFR</name>
<dbReference type="AlphaFoldDB" id="A0A106BXL7"/>
<keyword evidence="1" id="KW-0732">Signal</keyword>